<accession>A0A7M4DFI7</accession>
<evidence type="ECO:0000256" key="1">
    <source>
        <dbReference type="SAM" id="SignalP"/>
    </source>
</evidence>
<dbReference type="InterPro" id="IPR006311">
    <property type="entry name" value="TAT_signal"/>
</dbReference>
<feature type="domain" description="Rhamnogalacturonase A/B/Epimerase-like pectate lyase" evidence="2">
    <location>
        <begin position="57"/>
        <end position="294"/>
    </location>
</feature>
<dbReference type="InterPro" id="IPR024535">
    <property type="entry name" value="RHGA/B-epi-like_pectate_lyase"/>
</dbReference>
<feature type="chain" id="PRO_5038503705" evidence="1">
    <location>
        <begin position="43"/>
        <end position="638"/>
    </location>
</feature>
<sequence length="638" mass="66435">MHENQDNKPKMTSRRAMLVGAAGLTAALIPAAAAADSPPVAAGPTRNRPARIADLSVNVRTFGATGDGVTDDTAAIVQALESLSDGTGLYFPAGTYLVAPTDPAEFILEIKTNRISIFGESRDTTTIAIADNAGNYWGILGSKVLNAEHWEVRDIAFDHNQQGNPLGALSEYTARLRFSVSSYPGPPSGGFSSAVTIDTVDVINCDSVVSMYFPQGFTPGKNISVVNSRWLAADSQAAGDYDQSLLNLAGENVIVNGCAFEGARWEQAPRTAMEVHATQLSVSGCVVTRFQVGMNLTGISRPSTDYAINATGNAISASRFGIAVWSQAFNGDTDHDQGGAIGVNVGQNSITMRMDKYPTAWAQPRGAAISLYAGSLNNRIGALSVCGNNLVYGNGTDVPALRTEVPSYMAAISIANTGNPSAPVDQLEISGNTVMNAPFAAVVVSSGVVRAAHISDNNLLDCCINSLSSPSTGRASVVFLDSTFLDAPVVRGGKISFHQATTTPTVVYYRDRSTSPKTLFFDSAVDVQSATSDSLTSYVSAYAGMSVVFGSALSGALKQLPTRGANGSRAVHADGRVFKVAAPGQWVSEGYGAQAPSTGAFTSGSMVWNTAPTTGTPVGWVCTQAGDPGTWKGFGTIA</sequence>
<keyword evidence="3" id="KW-0456">Lyase</keyword>
<feature type="signal peptide" evidence="1">
    <location>
        <begin position="1"/>
        <end position="42"/>
    </location>
</feature>
<dbReference type="InterPro" id="IPR011050">
    <property type="entry name" value="Pectin_lyase_fold/virulence"/>
</dbReference>
<organism evidence="3 4">
    <name type="scientific">Occultella aeris</name>
    <dbReference type="NCBI Taxonomy" id="2761496"/>
    <lineage>
        <taxon>Bacteria</taxon>
        <taxon>Bacillati</taxon>
        <taxon>Actinomycetota</taxon>
        <taxon>Actinomycetes</taxon>
        <taxon>Micrococcales</taxon>
        <taxon>Ruaniaceae</taxon>
        <taxon>Occultella</taxon>
    </lineage>
</organism>
<evidence type="ECO:0000313" key="3">
    <source>
        <dbReference type="EMBL" id="VZO35680.1"/>
    </source>
</evidence>
<reference evidence="3 4" key="1">
    <citation type="submission" date="2019-11" db="EMBL/GenBank/DDBJ databases">
        <authorList>
            <person name="Criscuolo A."/>
        </authorList>
    </citation>
    <scope>NUCLEOTIDE SEQUENCE [LARGE SCALE GENOMIC DNA]</scope>
    <source>
        <strain evidence="3">CIP111667</strain>
    </source>
</reference>
<comment type="caution">
    <text evidence="3">The sequence shown here is derived from an EMBL/GenBank/DDBJ whole genome shotgun (WGS) entry which is preliminary data.</text>
</comment>
<dbReference type="RefSeq" id="WP_197522300.1">
    <property type="nucleotide sequence ID" value="NZ_CACRYJ010000014.1"/>
</dbReference>
<dbReference type="InterPro" id="IPR012334">
    <property type="entry name" value="Pectin_lyas_fold"/>
</dbReference>
<keyword evidence="1" id="KW-0732">Signal</keyword>
<evidence type="ECO:0000313" key="4">
    <source>
        <dbReference type="Proteomes" id="UP000419743"/>
    </source>
</evidence>
<dbReference type="GO" id="GO:0016829">
    <property type="term" value="F:lyase activity"/>
    <property type="evidence" value="ECO:0007669"/>
    <property type="project" value="UniProtKB-KW"/>
</dbReference>
<dbReference type="PROSITE" id="PS51318">
    <property type="entry name" value="TAT"/>
    <property type="match status" value="1"/>
</dbReference>
<protein>
    <submittedName>
        <fullName evidence="3">Pectate lyase superfamily protein</fullName>
    </submittedName>
</protein>
<dbReference type="Proteomes" id="UP000419743">
    <property type="component" value="Unassembled WGS sequence"/>
</dbReference>
<evidence type="ECO:0000259" key="2">
    <source>
        <dbReference type="Pfam" id="PF12708"/>
    </source>
</evidence>
<keyword evidence="4" id="KW-1185">Reference proteome</keyword>
<dbReference type="SUPFAM" id="SSF51126">
    <property type="entry name" value="Pectin lyase-like"/>
    <property type="match status" value="1"/>
</dbReference>
<dbReference type="Pfam" id="PF12708">
    <property type="entry name" value="Pect-lyase_RHGA_epim"/>
    <property type="match status" value="1"/>
</dbReference>
<dbReference type="AlphaFoldDB" id="A0A7M4DFI7"/>
<dbReference type="Gene3D" id="2.160.20.10">
    <property type="entry name" value="Single-stranded right-handed beta-helix, Pectin lyase-like"/>
    <property type="match status" value="1"/>
</dbReference>
<gene>
    <name evidence="3" type="ORF">HALOF300_00878</name>
</gene>
<dbReference type="EMBL" id="CACRYJ010000014">
    <property type="protein sequence ID" value="VZO35680.1"/>
    <property type="molecule type" value="Genomic_DNA"/>
</dbReference>
<name>A0A7M4DFI7_9MICO</name>
<proteinExistence type="predicted"/>